<name>M4VAK4_9BACT</name>
<gene>
    <name evidence="2" type="ORF">A11Q_823</name>
</gene>
<reference evidence="2 3" key="1">
    <citation type="journal article" date="2013" name="ISME J.">
        <title>By their genes ye shall know them: genomic signatures of predatory bacteria.</title>
        <authorList>
            <person name="Pasternak Z."/>
            <person name="Pietrokovski S."/>
            <person name="Rotem O."/>
            <person name="Gophna U."/>
            <person name="Lurie-Weinberger M.N."/>
            <person name="Jurkevitch E."/>
        </authorList>
    </citation>
    <scope>NUCLEOTIDE SEQUENCE [LARGE SCALE GENOMIC DNA]</scope>
    <source>
        <strain evidence="2 3">JSS</strain>
    </source>
</reference>
<dbReference type="KEGG" id="bex:A11Q_823"/>
<evidence type="ECO:0000313" key="3">
    <source>
        <dbReference type="Proteomes" id="UP000012040"/>
    </source>
</evidence>
<evidence type="ECO:0000313" key="2">
    <source>
        <dbReference type="EMBL" id="AGH95041.1"/>
    </source>
</evidence>
<feature type="domain" description="Phosphatidate phosphatase APP1 catalytic" evidence="1">
    <location>
        <begin position="33"/>
        <end position="175"/>
    </location>
</feature>
<dbReference type="GO" id="GO:0008195">
    <property type="term" value="F:phosphatidate phosphatase activity"/>
    <property type="evidence" value="ECO:0007669"/>
    <property type="project" value="InterPro"/>
</dbReference>
<dbReference type="RefSeq" id="WP_015469531.1">
    <property type="nucleotide sequence ID" value="NC_020813.1"/>
</dbReference>
<dbReference type="InterPro" id="IPR019236">
    <property type="entry name" value="APP1_cat"/>
</dbReference>
<dbReference type="EMBL" id="CP003537">
    <property type="protein sequence ID" value="AGH95041.1"/>
    <property type="molecule type" value="Genomic_DNA"/>
</dbReference>
<dbReference type="AlphaFoldDB" id="M4VAK4"/>
<dbReference type="HOGENOM" id="CLU_066171_0_0_7"/>
<dbReference type="PATRIC" id="fig|1184267.3.peg.833"/>
<dbReference type="Pfam" id="PF09949">
    <property type="entry name" value="APP1_cat"/>
    <property type="match status" value="1"/>
</dbReference>
<organism evidence="2 3">
    <name type="scientific">Pseudobdellovibrio exovorus JSS</name>
    <dbReference type="NCBI Taxonomy" id="1184267"/>
    <lineage>
        <taxon>Bacteria</taxon>
        <taxon>Pseudomonadati</taxon>
        <taxon>Bdellovibrionota</taxon>
        <taxon>Bdellovibrionia</taxon>
        <taxon>Bdellovibrionales</taxon>
        <taxon>Pseudobdellovibrionaceae</taxon>
        <taxon>Pseudobdellovibrio</taxon>
    </lineage>
</organism>
<dbReference type="Proteomes" id="UP000012040">
    <property type="component" value="Chromosome"/>
</dbReference>
<proteinExistence type="predicted"/>
<dbReference type="eggNOG" id="COG4850">
    <property type="taxonomic scope" value="Bacteria"/>
</dbReference>
<dbReference type="OrthoDB" id="5288517at2"/>
<evidence type="ECO:0000259" key="1">
    <source>
        <dbReference type="Pfam" id="PF09949"/>
    </source>
</evidence>
<dbReference type="STRING" id="1184267.A11Q_823"/>
<accession>M4VAK4</accession>
<sequence>MTHWKQRSTTNLDVVYFEYQTKAQIDSIDVIYVWDLDKTYLDTSIDSLSGLLSTVFEKAFAKKNVPGTPDIIRSLSRYRKKHFNEEFFPLFFVSASPPQMESKVYEKFGLDEIQPIGMFYKDNLRNLVPKKLLFLKKQIGYKVQSLLQLRTRLSKNVKMICFGDDSESDATIYNLFSDICARRHTETQLTNLLEDLGVSYSQIDEILRLQTLIPIQDPVEKIYINLATDTDPEYYLKYGRRTLPTYNSFQVALDLVQDQRLSLEELGFIAGGLIEKYKFTPEQLVSTFEELIRRRVLGLSSFEMIKNYFIEKGFISLSWMPKSEPLKEKSVDNGSVYELHGIFEPWIPRHIDYLKDYR</sequence>
<dbReference type="PANTHER" id="PTHR28208:SF3">
    <property type="entry name" value="PHOSPHATIDATE PHOSPHATASE APP1"/>
    <property type="match status" value="1"/>
</dbReference>
<keyword evidence="3" id="KW-1185">Reference proteome</keyword>
<protein>
    <recommendedName>
        <fullName evidence="1">Phosphatidate phosphatase APP1 catalytic domain-containing protein</fullName>
    </recommendedName>
</protein>
<dbReference type="InterPro" id="IPR052935">
    <property type="entry name" value="Mg2+_PAP"/>
</dbReference>
<dbReference type="PANTHER" id="PTHR28208">
    <property type="entry name" value="PHOSPHATIDATE PHOSPHATASE APP1"/>
    <property type="match status" value="1"/>
</dbReference>